<sequence length="169" mass="19014">MSELFKDIGVCKNQEHQLINGGQELEGKLTAIYFSAHWCPPCRAFTPVLKEFYDQAKASGENFEIVFVSFDRSEGDLKNYLAESHGNWLYIPFGSSNISVLVKKYDVSGVPELIIVKSNGDIITRNGRAEVQSIGEGCYCKLEGKSLKEYLNAIGKIKGFFWEYLILVL</sequence>
<organism evidence="2 3">
    <name type="scientific">Meloidogyne javanica</name>
    <name type="common">Root-knot nematode worm</name>
    <dbReference type="NCBI Taxonomy" id="6303"/>
    <lineage>
        <taxon>Eukaryota</taxon>
        <taxon>Metazoa</taxon>
        <taxon>Ecdysozoa</taxon>
        <taxon>Nematoda</taxon>
        <taxon>Chromadorea</taxon>
        <taxon>Rhabditida</taxon>
        <taxon>Tylenchina</taxon>
        <taxon>Tylenchomorpha</taxon>
        <taxon>Tylenchoidea</taxon>
        <taxon>Meloidogynidae</taxon>
        <taxon>Meloidogyninae</taxon>
        <taxon>Meloidogyne</taxon>
        <taxon>Meloidogyne incognita group</taxon>
    </lineage>
</organism>
<dbReference type="InterPro" id="IPR013766">
    <property type="entry name" value="Thioredoxin_domain"/>
</dbReference>
<evidence type="ECO:0000313" key="3">
    <source>
        <dbReference type="WBParaSite" id="scaffold1597_cov224.g3346"/>
    </source>
</evidence>
<evidence type="ECO:0000313" key="2">
    <source>
        <dbReference type="Proteomes" id="UP000887561"/>
    </source>
</evidence>
<dbReference type="InterPro" id="IPR036249">
    <property type="entry name" value="Thioredoxin-like_sf"/>
</dbReference>
<dbReference type="CDD" id="cd02964">
    <property type="entry name" value="TryX_like_family"/>
    <property type="match status" value="1"/>
</dbReference>
<dbReference type="PROSITE" id="PS51352">
    <property type="entry name" value="THIOREDOXIN_2"/>
    <property type="match status" value="1"/>
</dbReference>
<keyword evidence="2" id="KW-1185">Reference proteome</keyword>
<protein>
    <submittedName>
        <fullName evidence="3">Thioredoxin domain-containing protein</fullName>
    </submittedName>
</protein>
<feature type="domain" description="Thioredoxin" evidence="1">
    <location>
        <begin position="1"/>
        <end position="136"/>
    </location>
</feature>
<name>A0A915LT52_MELJA</name>
<evidence type="ECO:0000259" key="1">
    <source>
        <dbReference type="PROSITE" id="PS51352"/>
    </source>
</evidence>
<proteinExistence type="predicted"/>
<dbReference type="GO" id="GO:0030178">
    <property type="term" value="P:negative regulation of Wnt signaling pathway"/>
    <property type="evidence" value="ECO:0007669"/>
    <property type="project" value="TreeGrafter"/>
</dbReference>
<dbReference type="GO" id="GO:0004791">
    <property type="term" value="F:thioredoxin-disulfide reductase (NADPH) activity"/>
    <property type="evidence" value="ECO:0007669"/>
    <property type="project" value="TreeGrafter"/>
</dbReference>
<dbReference type="Gene3D" id="3.40.30.10">
    <property type="entry name" value="Glutaredoxin"/>
    <property type="match status" value="1"/>
</dbReference>
<dbReference type="WBParaSite" id="scaffold1597_cov224.g3346">
    <property type="protein sequence ID" value="scaffold1597_cov224.g3346"/>
    <property type="gene ID" value="scaffold1597_cov224.g3346"/>
</dbReference>
<dbReference type="PANTHER" id="PTHR46472">
    <property type="entry name" value="NUCLEOREDOXIN"/>
    <property type="match status" value="1"/>
</dbReference>
<dbReference type="SUPFAM" id="SSF52833">
    <property type="entry name" value="Thioredoxin-like"/>
    <property type="match status" value="1"/>
</dbReference>
<dbReference type="GO" id="GO:0005634">
    <property type="term" value="C:nucleus"/>
    <property type="evidence" value="ECO:0007669"/>
    <property type="project" value="TreeGrafter"/>
</dbReference>
<dbReference type="InterPro" id="IPR012336">
    <property type="entry name" value="Thioredoxin-like_fold"/>
</dbReference>
<dbReference type="AlphaFoldDB" id="A0A915LT52"/>
<dbReference type="GO" id="GO:0031397">
    <property type="term" value="P:negative regulation of protein ubiquitination"/>
    <property type="evidence" value="ECO:0007669"/>
    <property type="project" value="TreeGrafter"/>
</dbReference>
<reference evidence="3" key="1">
    <citation type="submission" date="2022-11" db="UniProtKB">
        <authorList>
            <consortium name="WormBaseParasite"/>
        </authorList>
    </citation>
    <scope>IDENTIFICATION</scope>
</reference>
<dbReference type="Proteomes" id="UP000887561">
    <property type="component" value="Unplaced"/>
</dbReference>
<accession>A0A915LT52</accession>
<dbReference type="PANTHER" id="PTHR46472:SF1">
    <property type="entry name" value="NUCLEOREDOXIN"/>
    <property type="match status" value="1"/>
</dbReference>
<dbReference type="Pfam" id="PF13905">
    <property type="entry name" value="Thioredoxin_8"/>
    <property type="match status" value="1"/>
</dbReference>